<dbReference type="Proteomes" id="UP000225706">
    <property type="component" value="Unassembled WGS sequence"/>
</dbReference>
<dbReference type="InterPro" id="IPR000210">
    <property type="entry name" value="BTB/POZ_dom"/>
</dbReference>
<feature type="domain" description="BTB" evidence="1">
    <location>
        <begin position="54"/>
        <end position="121"/>
    </location>
</feature>
<dbReference type="PANTHER" id="PTHR22744">
    <property type="entry name" value="HELIX LOOP HELIX PROTEIN 21-RELATED"/>
    <property type="match status" value="1"/>
</dbReference>
<dbReference type="EMBL" id="LSMT01000009">
    <property type="protein sequence ID" value="PFX33781.1"/>
    <property type="molecule type" value="Genomic_DNA"/>
</dbReference>
<proteinExistence type="predicted"/>
<dbReference type="AlphaFoldDB" id="A0A2B4SV68"/>
<dbReference type="CDD" id="cd18186">
    <property type="entry name" value="BTB_POZ_ZBTB_KLHL-like"/>
    <property type="match status" value="1"/>
</dbReference>
<dbReference type="OrthoDB" id="5976359at2759"/>
<keyword evidence="3" id="KW-1185">Reference proteome</keyword>
<dbReference type="Pfam" id="PF00651">
    <property type="entry name" value="BTB"/>
    <property type="match status" value="1"/>
</dbReference>
<evidence type="ECO:0000259" key="1">
    <source>
        <dbReference type="PROSITE" id="PS50097"/>
    </source>
</evidence>
<dbReference type="STRING" id="50429.A0A2B4SV68"/>
<sequence length="324" mass="37750">MAFSNSGDVAEIAQLNVMQSITSNEEIIEKGANSSDEKGEKAARHHFSEPWGDSDVVLVVEDEKFHVHRQILSLNSPVFRAMFKSQFKEATVNEIPLPGKKAHGVLDFLMKIYGPQYTRKEVEITLENVEQLMQLSDEYQVTEHIFQPCVKFLEYEPKTKENVMKIRGIAEFYDLEKVRQQCDKLLSGMKLETLSETIQFENVEKDKLQHFLTQRIEVLEGYLEKLYPQFMGLLACCLWLWHEAKRNLKWCSTHFKCGKAQMNIDSCIKKCKVCQEMLDNLVLSTQLSLFSNFPYHTYGNANFNRHRFDESLQNIIHRYSQVMT</sequence>
<evidence type="ECO:0000313" key="2">
    <source>
        <dbReference type="EMBL" id="PFX33781.1"/>
    </source>
</evidence>
<comment type="caution">
    <text evidence="2">The sequence shown here is derived from an EMBL/GenBank/DDBJ whole genome shotgun (WGS) entry which is preliminary data.</text>
</comment>
<name>A0A2B4SV68_STYPI</name>
<dbReference type="InterPro" id="IPR011333">
    <property type="entry name" value="SKP1/BTB/POZ_sf"/>
</dbReference>
<gene>
    <name evidence="2" type="primary">Klhl24</name>
    <name evidence="2" type="ORF">AWC38_SpisGene1426</name>
</gene>
<evidence type="ECO:0000313" key="3">
    <source>
        <dbReference type="Proteomes" id="UP000225706"/>
    </source>
</evidence>
<organism evidence="2 3">
    <name type="scientific">Stylophora pistillata</name>
    <name type="common">Smooth cauliflower coral</name>
    <dbReference type="NCBI Taxonomy" id="50429"/>
    <lineage>
        <taxon>Eukaryota</taxon>
        <taxon>Metazoa</taxon>
        <taxon>Cnidaria</taxon>
        <taxon>Anthozoa</taxon>
        <taxon>Hexacorallia</taxon>
        <taxon>Scleractinia</taxon>
        <taxon>Astrocoeniina</taxon>
        <taxon>Pocilloporidae</taxon>
        <taxon>Stylophora</taxon>
    </lineage>
</organism>
<reference evidence="3" key="1">
    <citation type="journal article" date="2017" name="bioRxiv">
        <title>Comparative analysis of the genomes of Stylophora pistillata and Acropora digitifera provides evidence for extensive differences between species of corals.</title>
        <authorList>
            <person name="Voolstra C.R."/>
            <person name="Li Y."/>
            <person name="Liew Y.J."/>
            <person name="Baumgarten S."/>
            <person name="Zoccola D."/>
            <person name="Flot J.-F."/>
            <person name="Tambutte S."/>
            <person name="Allemand D."/>
            <person name="Aranda M."/>
        </authorList>
    </citation>
    <scope>NUCLEOTIDE SEQUENCE [LARGE SCALE GENOMIC DNA]</scope>
</reference>
<dbReference type="PROSITE" id="PS50097">
    <property type="entry name" value="BTB"/>
    <property type="match status" value="1"/>
</dbReference>
<protein>
    <submittedName>
        <fullName evidence="2">Kelch-like protein 24</fullName>
    </submittedName>
</protein>
<accession>A0A2B4SV68</accession>
<dbReference type="PANTHER" id="PTHR22744:SF17">
    <property type="entry name" value="BTB DOMAIN-CONTAINING PROTEIN"/>
    <property type="match status" value="1"/>
</dbReference>
<dbReference type="SMART" id="SM00225">
    <property type="entry name" value="BTB"/>
    <property type="match status" value="1"/>
</dbReference>
<dbReference type="SUPFAM" id="SSF54695">
    <property type="entry name" value="POZ domain"/>
    <property type="match status" value="1"/>
</dbReference>
<dbReference type="Gene3D" id="3.30.710.10">
    <property type="entry name" value="Potassium Channel Kv1.1, Chain A"/>
    <property type="match status" value="1"/>
</dbReference>